<comment type="catalytic activity">
    <reaction evidence="1">
        <text>ATP + protein L-histidine = ADP + protein N-phospho-L-histidine.</text>
        <dbReference type="EC" id="2.7.13.3"/>
    </reaction>
</comment>
<dbReference type="EC" id="2.7.13.3" evidence="2"/>
<protein>
    <recommendedName>
        <fullName evidence="2">histidine kinase</fullName>
        <ecNumber evidence="2">2.7.13.3</ecNumber>
    </recommendedName>
</protein>
<evidence type="ECO:0000256" key="2">
    <source>
        <dbReference type="ARBA" id="ARBA00012438"/>
    </source>
</evidence>
<dbReference type="InterPro" id="IPR005467">
    <property type="entry name" value="His_kinase_dom"/>
</dbReference>
<dbReference type="PANTHER" id="PTHR43711">
    <property type="entry name" value="TWO-COMPONENT HISTIDINE KINASE"/>
    <property type="match status" value="1"/>
</dbReference>
<keyword evidence="3" id="KW-0597">Phosphoprotein</keyword>
<gene>
    <name evidence="8" type="ORF">D7004_03775</name>
</gene>
<accession>A0A3N0C122</accession>
<keyword evidence="5" id="KW-0418">Kinase</keyword>
<dbReference type="GO" id="GO:0000160">
    <property type="term" value="P:phosphorelay signal transduction system"/>
    <property type="evidence" value="ECO:0007669"/>
    <property type="project" value="UniProtKB-KW"/>
</dbReference>
<dbReference type="SUPFAM" id="SSF55874">
    <property type="entry name" value="ATPase domain of HSP90 chaperone/DNA topoisomerase II/histidine kinase"/>
    <property type="match status" value="1"/>
</dbReference>
<evidence type="ECO:0000256" key="4">
    <source>
        <dbReference type="ARBA" id="ARBA00022679"/>
    </source>
</evidence>
<dbReference type="InterPro" id="IPR003594">
    <property type="entry name" value="HATPase_dom"/>
</dbReference>
<evidence type="ECO:0000256" key="3">
    <source>
        <dbReference type="ARBA" id="ARBA00022553"/>
    </source>
</evidence>
<dbReference type="Pfam" id="PF02518">
    <property type="entry name" value="HATPase_c"/>
    <property type="match status" value="1"/>
</dbReference>
<keyword evidence="9" id="KW-1185">Reference proteome</keyword>
<dbReference type="PANTHER" id="PTHR43711:SF31">
    <property type="entry name" value="HISTIDINE KINASE"/>
    <property type="match status" value="1"/>
</dbReference>
<feature type="domain" description="Histidine kinase" evidence="7">
    <location>
        <begin position="1"/>
        <end position="172"/>
    </location>
</feature>
<reference evidence="8 9" key="1">
    <citation type="submission" date="2018-10" db="EMBL/GenBank/DDBJ databases">
        <title>Genome sequencing of Pedobacter jejuensis TNB23.</title>
        <authorList>
            <person name="Cho Y.-J."/>
            <person name="Cho A."/>
            <person name="Kim O.-S."/>
        </authorList>
    </citation>
    <scope>NUCLEOTIDE SEQUENCE [LARGE SCALE GENOMIC DNA]</scope>
    <source>
        <strain evidence="8 9">TNB23</strain>
    </source>
</reference>
<dbReference type="PRINTS" id="PR00344">
    <property type="entry name" value="BCTRLSENSOR"/>
</dbReference>
<dbReference type="InterPro" id="IPR036890">
    <property type="entry name" value="HATPase_C_sf"/>
</dbReference>
<comment type="caution">
    <text evidence="8">The sequence shown here is derived from an EMBL/GenBank/DDBJ whole genome shotgun (WGS) entry which is preliminary data.</text>
</comment>
<evidence type="ECO:0000313" key="9">
    <source>
        <dbReference type="Proteomes" id="UP000274046"/>
    </source>
</evidence>
<evidence type="ECO:0000256" key="5">
    <source>
        <dbReference type="ARBA" id="ARBA00022777"/>
    </source>
</evidence>
<dbReference type="InterPro" id="IPR004358">
    <property type="entry name" value="Sig_transdc_His_kin-like_C"/>
</dbReference>
<dbReference type="SMART" id="SM00387">
    <property type="entry name" value="HATPase_c"/>
    <property type="match status" value="1"/>
</dbReference>
<keyword evidence="4" id="KW-0808">Transferase</keyword>
<organism evidence="8 9">
    <name type="scientific">Pedobacter jejuensis</name>
    <dbReference type="NCBI Taxonomy" id="1268550"/>
    <lineage>
        <taxon>Bacteria</taxon>
        <taxon>Pseudomonadati</taxon>
        <taxon>Bacteroidota</taxon>
        <taxon>Sphingobacteriia</taxon>
        <taxon>Sphingobacteriales</taxon>
        <taxon>Sphingobacteriaceae</taxon>
        <taxon>Pedobacter</taxon>
    </lineage>
</organism>
<dbReference type="FunFam" id="3.30.565.10:FF:000006">
    <property type="entry name" value="Sensor histidine kinase WalK"/>
    <property type="match status" value="1"/>
</dbReference>
<keyword evidence="6" id="KW-0902">Two-component regulatory system</keyword>
<dbReference type="Gene3D" id="3.30.565.10">
    <property type="entry name" value="Histidine kinase-like ATPase, C-terminal domain"/>
    <property type="match status" value="1"/>
</dbReference>
<dbReference type="PROSITE" id="PS50109">
    <property type="entry name" value="HIS_KIN"/>
    <property type="match status" value="1"/>
</dbReference>
<dbReference type="AlphaFoldDB" id="A0A3N0C122"/>
<evidence type="ECO:0000313" key="8">
    <source>
        <dbReference type="EMBL" id="RNL55882.1"/>
    </source>
</evidence>
<evidence type="ECO:0000256" key="1">
    <source>
        <dbReference type="ARBA" id="ARBA00000085"/>
    </source>
</evidence>
<dbReference type="GO" id="GO:0004673">
    <property type="term" value="F:protein histidine kinase activity"/>
    <property type="evidence" value="ECO:0007669"/>
    <property type="project" value="UniProtKB-EC"/>
</dbReference>
<sequence>MTAMIKGFLNASSFEAGKIYLNEETFEMNLLIDEILEDTKLLNSSHQVLLSPCTPISVNADRDKIGQVIQNFLSNAIKYSPKGGKIELSCKALDGMLQVGVHDEGLGIKIQDQAKLFDRYYRIESQDTPKIAGFGLGLYLSSEIIQHHNGKVWVESEVDKGSSFYFNLPLLSQENKNES</sequence>
<dbReference type="OrthoDB" id="9813151at2"/>
<name>A0A3N0C122_9SPHI</name>
<dbReference type="EMBL" id="RBEE01000004">
    <property type="protein sequence ID" value="RNL55882.1"/>
    <property type="molecule type" value="Genomic_DNA"/>
</dbReference>
<evidence type="ECO:0000256" key="6">
    <source>
        <dbReference type="ARBA" id="ARBA00023012"/>
    </source>
</evidence>
<evidence type="ECO:0000259" key="7">
    <source>
        <dbReference type="PROSITE" id="PS50109"/>
    </source>
</evidence>
<proteinExistence type="predicted"/>
<dbReference type="Proteomes" id="UP000274046">
    <property type="component" value="Unassembled WGS sequence"/>
</dbReference>
<dbReference type="InterPro" id="IPR050736">
    <property type="entry name" value="Sensor_HK_Regulatory"/>
</dbReference>